<keyword evidence="2" id="KW-1185">Reference proteome</keyword>
<dbReference type="AlphaFoldDB" id="A0AAV4RFG5"/>
<dbReference type="Proteomes" id="UP001054945">
    <property type="component" value="Unassembled WGS sequence"/>
</dbReference>
<name>A0AAV4RFG5_CAEEX</name>
<accession>A0AAV4RFG5</accession>
<evidence type="ECO:0000313" key="1">
    <source>
        <dbReference type="EMBL" id="GIY18950.1"/>
    </source>
</evidence>
<organism evidence="1 2">
    <name type="scientific">Caerostris extrusa</name>
    <name type="common">Bark spider</name>
    <name type="synonym">Caerostris bankana</name>
    <dbReference type="NCBI Taxonomy" id="172846"/>
    <lineage>
        <taxon>Eukaryota</taxon>
        <taxon>Metazoa</taxon>
        <taxon>Ecdysozoa</taxon>
        <taxon>Arthropoda</taxon>
        <taxon>Chelicerata</taxon>
        <taxon>Arachnida</taxon>
        <taxon>Araneae</taxon>
        <taxon>Araneomorphae</taxon>
        <taxon>Entelegynae</taxon>
        <taxon>Araneoidea</taxon>
        <taxon>Araneidae</taxon>
        <taxon>Caerostris</taxon>
    </lineage>
</organism>
<reference evidence="1 2" key="1">
    <citation type="submission" date="2021-06" db="EMBL/GenBank/DDBJ databases">
        <title>Caerostris extrusa draft genome.</title>
        <authorList>
            <person name="Kono N."/>
            <person name="Arakawa K."/>
        </authorList>
    </citation>
    <scope>NUCLEOTIDE SEQUENCE [LARGE SCALE GENOMIC DNA]</scope>
</reference>
<dbReference type="EMBL" id="BPLR01007700">
    <property type="protein sequence ID" value="GIY18950.1"/>
    <property type="molecule type" value="Genomic_DNA"/>
</dbReference>
<sequence>MGALPRFSIEAEYYSRNLPSLFDFPNTPQQIQRWGSSIPRIELCGHGKPRSWVSPSRFYQNRLMLIESEESCIRWVGKKGIFEGSEREGIN</sequence>
<proteinExistence type="predicted"/>
<comment type="caution">
    <text evidence="1">The sequence shown here is derived from an EMBL/GenBank/DDBJ whole genome shotgun (WGS) entry which is preliminary data.</text>
</comment>
<gene>
    <name evidence="1" type="ORF">CEXT_231221</name>
</gene>
<evidence type="ECO:0000313" key="2">
    <source>
        <dbReference type="Proteomes" id="UP001054945"/>
    </source>
</evidence>
<protein>
    <submittedName>
        <fullName evidence="1">Uncharacterized protein</fullName>
    </submittedName>
</protein>